<dbReference type="Proteomes" id="UP000294933">
    <property type="component" value="Unassembled WGS sequence"/>
</dbReference>
<gene>
    <name evidence="6" type="ORF">BD410DRAFT_765340</name>
</gene>
<protein>
    <recommendedName>
        <fullName evidence="4">ASTRA-associated protein 1</fullName>
    </recommendedName>
</protein>
<keyword evidence="2" id="KW-0677">Repeat</keyword>
<dbReference type="EMBL" id="ML170163">
    <property type="protein sequence ID" value="TDL25682.1"/>
    <property type="molecule type" value="Genomic_DNA"/>
</dbReference>
<keyword evidence="7" id="KW-1185">Reference proteome</keyword>
<comment type="similarity">
    <text evidence="3">Belongs to the WD repeat ASA1 family.</text>
</comment>
<reference evidence="6 7" key="1">
    <citation type="submission" date="2018-06" db="EMBL/GenBank/DDBJ databases">
        <title>A transcriptomic atlas of mushroom development highlights an independent origin of complex multicellularity.</title>
        <authorList>
            <consortium name="DOE Joint Genome Institute"/>
            <person name="Krizsan K."/>
            <person name="Almasi E."/>
            <person name="Merenyi Z."/>
            <person name="Sahu N."/>
            <person name="Viragh M."/>
            <person name="Koszo T."/>
            <person name="Mondo S."/>
            <person name="Kiss B."/>
            <person name="Balint B."/>
            <person name="Kues U."/>
            <person name="Barry K."/>
            <person name="Hegedus J.C."/>
            <person name="Henrissat B."/>
            <person name="Johnson J."/>
            <person name="Lipzen A."/>
            <person name="Ohm R."/>
            <person name="Nagy I."/>
            <person name="Pangilinan J."/>
            <person name="Yan J."/>
            <person name="Xiong Y."/>
            <person name="Grigoriev I.V."/>
            <person name="Hibbett D.S."/>
            <person name="Nagy L.G."/>
        </authorList>
    </citation>
    <scope>NUCLEOTIDE SEQUENCE [LARGE SCALE GENOMIC DNA]</scope>
    <source>
        <strain evidence="6 7">SZMC22713</strain>
    </source>
</reference>
<evidence type="ECO:0000313" key="7">
    <source>
        <dbReference type="Proteomes" id="UP000294933"/>
    </source>
</evidence>
<name>A0A4Y7QF24_9AGAM</name>
<dbReference type="PANTHER" id="PTHR19854:SF1">
    <property type="entry name" value="GUANINE NUCLEOTIDE-BINDING PROTEIN SUBUNIT BETA-LIKE PROTEIN 1"/>
    <property type="match status" value="1"/>
</dbReference>
<evidence type="ECO:0000256" key="1">
    <source>
        <dbReference type="ARBA" id="ARBA00022574"/>
    </source>
</evidence>
<dbReference type="PANTHER" id="PTHR19854">
    <property type="entry name" value="TRANSDUCIN BETA-LIKE 3"/>
    <property type="match status" value="1"/>
</dbReference>
<evidence type="ECO:0000256" key="5">
    <source>
        <dbReference type="SAM" id="MobiDB-lite"/>
    </source>
</evidence>
<organism evidence="6 7">
    <name type="scientific">Rickenella mellea</name>
    <dbReference type="NCBI Taxonomy" id="50990"/>
    <lineage>
        <taxon>Eukaryota</taxon>
        <taxon>Fungi</taxon>
        <taxon>Dikarya</taxon>
        <taxon>Basidiomycota</taxon>
        <taxon>Agaricomycotina</taxon>
        <taxon>Agaricomycetes</taxon>
        <taxon>Hymenochaetales</taxon>
        <taxon>Rickenellaceae</taxon>
        <taxon>Rickenella</taxon>
    </lineage>
</organism>
<dbReference type="SUPFAM" id="SSF50978">
    <property type="entry name" value="WD40 repeat-like"/>
    <property type="match status" value="1"/>
</dbReference>
<sequence>MPSSKPPPPVPAHILRTHSSPVNTISFSEDNERLYSGDLSGTVIVTSTRNLRSLSKWKAHADGLLGVEEWGNSIITHGRDNKLHVWERVVENVSVGDSATVTGLSIPSLRYSMDVNALNFCRFSLLPRPSLDVTVAQTAQVALPNLVDSSLVDIWSLPSQRRLHAAIGKCGVSESDWQADGRGEKKTGILMSIHLFDIQHPSASGRRLLRLLSAYENGSVTLWNNPSERETSVEGRGWEALWTAKRHVESVMAMTVSRDSTVALTSSADHLIVRYDLLKAEYASIESQGECFVAHKLKQAGNGSIAFRDDGRVCAVGGWDGKYVCPPLRLRLLIADPGRIRLFSTKTMKPLGTLAYHTTNCQAISFTHEPHEQTDKASEETVTFTDDDMTDEERLSRSRWLAGAGQDRRVSIWELMSFEKS</sequence>
<feature type="region of interest" description="Disordered" evidence="5">
    <location>
        <begin position="370"/>
        <end position="389"/>
    </location>
</feature>
<evidence type="ECO:0000256" key="4">
    <source>
        <dbReference type="ARBA" id="ARBA00040563"/>
    </source>
</evidence>
<dbReference type="Gene3D" id="2.130.10.10">
    <property type="entry name" value="YVTN repeat-like/Quinoprotein amine dehydrogenase"/>
    <property type="match status" value="2"/>
</dbReference>
<dbReference type="InterPro" id="IPR015943">
    <property type="entry name" value="WD40/YVTN_repeat-like_dom_sf"/>
</dbReference>
<evidence type="ECO:0000256" key="3">
    <source>
        <dbReference type="ARBA" id="ARBA00037931"/>
    </source>
</evidence>
<keyword evidence="1" id="KW-0853">WD repeat</keyword>
<dbReference type="InterPro" id="IPR001680">
    <property type="entry name" value="WD40_rpt"/>
</dbReference>
<evidence type="ECO:0000256" key="2">
    <source>
        <dbReference type="ARBA" id="ARBA00022737"/>
    </source>
</evidence>
<proteinExistence type="inferred from homology"/>
<accession>A0A4Y7QF24</accession>
<evidence type="ECO:0000313" key="6">
    <source>
        <dbReference type="EMBL" id="TDL25682.1"/>
    </source>
</evidence>
<dbReference type="InterPro" id="IPR036322">
    <property type="entry name" value="WD40_repeat_dom_sf"/>
</dbReference>
<dbReference type="STRING" id="50990.A0A4Y7QF24"/>
<feature type="compositionally biased region" description="Basic and acidic residues" evidence="5">
    <location>
        <begin position="370"/>
        <end position="379"/>
    </location>
</feature>
<dbReference type="OrthoDB" id="7668193at2759"/>
<dbReference type="SMART" id="SM00320">
    <property type="entry name" value="WD40"/>
    <property type="match status" value="4"/>
</dbReference>
<dbReference type="AlphaFoldDB" id="A0A4Y7QF24"/>
<dbReference type="Pfam" id="PF00400">
    <property type="entry name" value="WD40"/>
    <property type="match status" value="1"/>
</dbReference>
<dbReference type="VEuPathDB" id="FungiDB:BD410DRAFT_765340"/>